<dbReference type="STRING" id="1255043.TVNIR_3441"/>
<proteinExistence type="predicted"/>
<organism evidence="1 2">
    <name type="scientific">Thioalkalivibrio nitratireducens (strain DSM 14787 / UNIQEM 213 / ALEN2)</name>
    <dbReference type="NCBI Taxonomy" id="1255043"/>
    <lineage>
        <taxon>Bacteria</taxon>
        <taxon>Pseudomonadati</taxon>
        <taxon>Pseudomonadota</taxon>
        <taxon>Gammaproteobacteria</taxon>
        <taxon>Chromatiales</taxon>
        <taxon>Ectothiorhodospiraceae</taxon>
        <taxon>Thioalkalivibrio</taxon>
    </lineage>
</organism>
<dbReference type="KEGG" id="tni:TVNIR_3441"/>
<keyword evidence="2" id="KW-1185">Reference proteome</keyword>
<dbReference type="Proteomes" id="UP000010809">
    <property type="component" value="Chromosome"/>
</dbReference>
<evidence type="ECO:0000313" key="1">
    <source>
        <dbReference type="EMBL" id="AGA35077.1"/>
    </source>
</evidence>
<reference evidence="1" key="1">
    <citation type="submission" date="2015-12" db="EMBL/GenBank/DDBJ databases">
        <authorList>
            <person name="Tikhonova T.V."/>
            <person name="Pavlov A.R."/>
            <person name="Beletsky A.V."/>
            <person name="Mardanov A.V."/>
            <person name="Sorokin D.Y."/>
            <person name="Ravin N.V."/>
            <person name="Popov V.O."/>
        </authorList>
    </citation>
    <scope>NUCLEOTIDE SEQUENCE</scope>
    <source>
        <strain evidence="1">DSM 14787</strain>
    </source>
</reference>
<name>L0E1F5_THIND</name>
<dbReference type="AlphaFoldDB" id="L0E1F5"/>
<dbReference type="EMBL" id="CP003989">
    <property type="protein sequence ID" value="AGA35077.1"/>
    <property type="molecule type" value="Genomic_DNA"/>
</dbReference>
<dbReference type="HOGENOM" id="CLU_3048998_0_0_6"/>
<accession>L0E1F5</accession>
<evidence type="ECO:0000313" key="2">
    <source>
        <dbReference type="Proteomes" id="UP000010809"/>
    </source>
</evidence>
<gene>
    <name evidence="1" type="ordered locus">TVNIR_3441</name>
</gene>
<sequence>MERQRLQHVLGMHLSETNNRPDLARRALAAGLGCIPEDTEIATQEDGFGWRELR</sequence>
<protein>
    <submittedName>
        <fullName evidence="1">Uncharacterized protein</fullName>
    </submittedName>
</protein>
<dbReference type="PATRIC" id="fig|1255043.3.peg.3472"/>
<dbReference type="eggNOG" id="COG1235">
    <property type="taxonomic scope" value="Bacteria"/>
</dbReference>